<dbReference type="KEGG" id="ara:Arad_1747"/>
<dbReference type="InterPro" id="IPR046161">
    <property type="entry name" value="DUF6163"/>
</dbReference>
<protein>
    <recommendedName>
        <fullName evidence="4">Transmemrbane protein</fullName>
    </recommendedName>
</protein>
<feature type="transmembrane region" description="Helical" evidence="1">
    <location>
        <begin position="28"/>
        <end position="50"/>
    </location>
</feature>
<dbReference type="Proteomes" id="UP000001600">
    <property type="component" value="Chromosome 1"/>
</dbReference>
<keyword evidence="1" id="KW-1133">Transmembrane helix</keyword>
<keyword evidence="1" id="KW-0812">Transmembrane</keyword>
<dbReference type="EMBL" id="CP000628">
    <property type="protein sequence ID" value="ACM26107.1"/>
    <property type="molecule type" value="Genomic_DNA"/>
</dbReference>
<name>B9JCX0_RHIR8</name>
<keyword evidence="1" id="KW-0472">Membrane</keyword>
<dbReference type="STRING" id="311403.Arad_1747"/>
<proteinExistence type="predicted"/>
<evidence type="ECO:0000256" key="1">
    <source>
        <dbReference type="SAM" id="Phobius"/>
    </source>
</evidence>
<evidence type="ECO:0000313" key="2">
    <source>
        <dbReference type="EMBL" id="ACM26107.1"/>
    </source>
</evidence>
<evidence type="ECO:0000313" key="3">
    <source>
        <dbReference type="Proteomes" id="UP000001600"/>
    </source>
</evidence>
<organism evidence="2 3">
    <name type="scientific">Rhizobium rhizogenes (strain K84 / ATCC BAA-868)</name>
    <name type="common">Agrobacterium radiobacter</name>
    <dbReference type="NCBI Taxonomy" id="311403"/>
    <lineage>
        <taxon>Bacteria</taxon>
        <taxon>Pseudomonadati</taxon>
        <taxon>Pseudomonadota</taxon>
        <taxon>Alphaproteobacteria</taxon>
        <taxon>Hyphomicrobiales</taxon>
        <taxon>Rhizobiaceae</taxon>
        <taxon>Rhizobium/Agrobacterium group</taxon>
        <taxon>Rhizobium</taxon>
    </lineage>
</organism>
<dbReference type="Pfam" id="PF19660">
    <property type="entry name" value="DUF6163"/>
    <property type="match status" value="1"/>
</dbReference>
<reference evidence="2 3" key="1">
    <citation type="journal article" date="2009" name="J. Bacteriol.">
        <title>Genome sequences of three Agrobacterium biovars help elucidate the evolution of multichromosome genomes in bacteria.</title>
        <authorList>
            <person name="Slater S.C."/>
            <person name="Goldman B.S."/>
            <person name="Goodner B."/>
            <person name="Setubal J.C."/>
            <person name="Farrand S.K."/>
            <person name="Nester E.W."/>
            <person name="Burr T.J."/>
            <person name="Banta L."/>
            <person name="Dickerman A.W."/>
            <person name="Paulsen I."/>
            <person name="Otten L."/>
            <person name="Suen G."/>
            <person name="Welch R."/>
            <person name="Almeida N.F."/>
            <person name="Arnold F."/>
            <person name="Burton O.T."/>
            <person name="Du Z."/>
            <person name="Ewing A."/>
            <person name="Godsy E."/>
            <person name="Heisel S."/>
            <person name="Houmiel K.L."/>
            <person name="Jhaveri J."/>
            <person name="Lu J."/>
            <person name="Miller N.M."/>
            <person name="Norton S."/>
            <person name="Chen Q."/>
            <person name="Phoolcharoen W."/>
            <person name="Ohlin V."/>
            <person name="Ondrusek D."/>
            <person name="Pride N."/>
            <person name="Stricklin S.L."/>
            <person name="Sun J."/>
            <person name="Wheeler C."/>
            <person name="Wilson L."/>
            <person name="Zhu H."/>
            <person name="Wood D.W."/>
        </authorList>
    </citation>
    <scope>NUCLEOTIDE SEQUENCE [LARGE SCALE GENOMIC DNA]</scope>
    <source>
        <strain evidence="3">K84 / ATCC BAA-868</strain>
    </source>
</reference>
<dbReference type="eggNOG" id="ENOG5032TCM">
    <property type="taxonomic scope" value="Bacteria"/>
</dbReference>
<accession>B9JCX0</accession>
<dbReference type="AlphaFoldDB" id="B9JCX0"/>
<evidence type="ECO:0008006" key="4">
    <source>
        <dbReference type="Google" id="ProtNLM"/>
    </source>
</evidence>
<feature type="transmembrane region" description="Helical" evidence="1">
    <location>
        <begin position="70"/>
        <end position="90"/>
    </location>
</feature>
<feature type="transmembrane region" description="Helical" evidence="1">
    <location>
        <begin position="97"/>
        <end position="116"/>
    </location>
</feature>
<gene>
    <name evidence="2" type="ordered locus">Arad_1747</name>
</gene>
<feature type="transmembrane region" description="Helical" evidence="1">
    <location>
        <begin position="122"/>
        <end position="143"/>
    </location>
</feature>
<dbReference type="HOGENOM" id="CLU_119063_0_0_5"/>
<sequence length="157" mass="17496">MASPRPPTYCSRMEPDSSAVPKSTLTDILFVVFLRLIAIACFWLGLQYWSMLVGYSLAGQARFDLLNLPWKVASAGLAVVFPVAALGLWLTVSWGPVIWVLAAGGQALMYGLWPQIFGSNLLIVILHACVAVLYCAFRILLWLEKRRRQQQVMVDLP</sequence>